<accession>A0ABR4GCP7</accession>
<reference evidence="2 3" key="1">
    <citation type="submission" date="2024-07" db="EMBL/GenBank/DDBJ databases">
        <title>Section-level genome sequencing and comparative genomics of Aspergillus sections Usti and Cavernicolus.</title>
        <authorList>
            <consortium name="Lawrence Berkeley National Laboratory"/>
            <person name="Nybo J.L."/>
            <person name="Vesth T.C."/>
            <person name="Theobald S."/>
            <person name="Frisvad J.C."/>
            <person name="Larsen T.O."/>
            <person name="Kjaerboelling I."/>
            <person name="Rothschild-Mancinelli K."/>
            <person name="Lyhne E.K."/>
            <person name="Kogle M.E."/>
            <person name="Barry K."/>
            <person name="Clum A."/>
            <person name="Na H."/>
            <person name="Ledsgaard L."/>
            <person name="Lin J."/>
            <person name="Lipzen A."/>
            <person name="Kuo A."/>
            <person name="Riley R."/>
            <person name="Mondo S."/>
            <person name="Labutti K."/>
            <person name="Haridas S."/>
            <person name="Pangalinan J."/>
            <person name="Salamov A.A."/>
            <person name="Simmons B.A."/>
            <person name="Magnuson J.K."/>
            <person name="Chen J."/>
            <person name="Drula E."/>
            <person name="Henrissat B."/>
            <person name="Wiebenga A."/>
            <person name="Lubbers R.J."/>
            <person name="Gomes A.C."/>
            <person name="Makela M.R."/>
            <person name="Stajich J."/>
            <person name="Grigoriev I.V."/>
            <person name="Mortensen U.H."/>
            <person name="De Vries R.P."/>
            <person name="Baker S.E."/>
            <person name="Andersen M.R."/>
        </authorList>
    </citation>
    <scope>NUCLEOTIDE SEQUENCE [LARGE SCALE GENOMIC DNA]</scope>
    <source>
        <strain evidence="2 3">CBS 209.92</strain>
    </source>
</reference>
<keyword evidence="3" id="KW-1185">Reference proteome</keyword>
<evidence type="ECO:0000313" key="2">
    <source>
        <dbReference type="EMBL" id="KAL2796809.1"/>
    </source>
</evidence>
<gene>
    <name evidence="2" type="ORF">BJX66DRAFT_122717</name>
</gene>
<evidence type="ECO:0000313" key="3">
    <source>
        <dbReference type="Proteomes" id="UP001610563"/>
    </source>
</evidence>
<protein>
    <recommendedName>
        <fullName evidence="4">Secreted protein</fullName>
    </recommendedName>
</protein>
<sequence>MSHLKMLVIAVVCSGMNFFRALLARISDSSTPCACAFKSASPLTCFGMLTIFHPGPQALGLIIQRHAFKSGPLLGCLLPTLSAGDCFFASPSNSCPASALFSPSFALLLFRVSCFLSSANGLQPFAIPFVLEVPVDVGGRHSSTFAANGRQLQIGEE</sequence>
<dbReference type="Proteomes" id="UP001610563">
    <property type="component" value="Unassembled WGS sequence"/>
</dbReference>
<organism evidence="2 3">
    <name type="scientific">Aspergillus keveii</name>
    <dbReference type="NCBI Taxonomy" id="714993"/>
    <lineage>
        <taxon>Eukaryota</taxon>
        <taxon>Fungi</taxon>
        <taxon>Dikarya</taxon>
        <taxon>Ascomycota</taxon>
        <taxon>Pezizomycotina</taxon>
        <taxon>Eurotiomycetes</taxon>
        <taxon>Eurotiomycetidae</taxon>
        <taxon>Eurotiales</taxon>
        <taxon>Aspergillaceae</taxon>
        <taxon>Aspergillus</taxon>
        <taxon>Aspergillus subgen. Nidulantes</taxon>
    </lineage>
</organism>
<evidence type="ECO:0000256" key="1">
    <source>
        <dbReference type="SAM" id="SignalP"/>
    </source>
</evidence>
<name>A0ABR4GCP7_9EURO</name>
<comment type="caution">
    <text evidence="2">The sequence shown here is derived from an EMBL/GenBank/DDBJ whole genome shotgun (WGS) entry which is preliminary data.</text>
</comment>
<evidence type="ECO:0008006" key="4">
    <source>
        <dbReference type="Google" id="ProtNLM"/>
    </source>
</evidence>
<feature type="chain" id="PRO_5045752858" description="Secreted protein" evidence="1">
    <location>
        <begin position="22"/>
        <end position="157"/>
    </location>
</feature>
<feature type="signal peptide" evidence="1">
    <location>
        <begin position="1"/>
        <end position="21"/>
    </location>
</feature>
<dbReference type="EMBL" id="JBFTWV010000023">
    <property type="protein sequence ID" value="KAL2796809.1"/>
    <property type="molecule type" value="Genomic_DNA"/>
</dbReference>
<proteinExistence type="predicted"/>
<keyword evidence="1" id="KW-0732">Signal</keyword>